<dbReference type="EMBL" id="BQNB010021705">
    <property type="protein sequence ID" value="GJU09191.1"/>
    <property type="molecule type" value="Genomic_DNA"/>
</dbReference>
<dbReference type="Proteomes" id="UP001151760">
    <property type="component" value="Unassembled WGS sequence"/>
</dbReference>
<name>A0ABQ5J9J2_9ASTR</name>
<comment type="caution">
    <text evidence="2">The sequence shown here is derived from an EMBL/GenBank/DDBJ whole genome shotgun (WGS) entry which is preliminary data.</text>
</comment>
<organism evidence="2 3">
    <name type="scientific">Tanacetum coccineum</name>
    <dbReference type="NCBI Taxonomy" id="301880"/>
    <lineage>
        <taxon>Eukaryota</taxon>
        <taxon>Viridiplantae</taxon>
        <taxon>Streptophyta</taxon>
        <taxon>Embryophyta</taxon>
        <taxon>Tracheophyta</taxon>
        <taxon>Spermatophyta</taxon>
        <taxon>Magnoliopsida</taxon>
        <taxon>eudicotyledons</taxon>
        <taxon>Gunneridae</taxon>
        <taxon>Pentapetalae</taxon>
        <taxon>asterids</taxon>
        <taxon>campanulids</taxon>
        <taxon>Asterales</taxon>
        <taxon>Asteraceae</taxon>
        <taxon>Asteroideae</taxon>
        <taxon>Anthemideae</taxon>
        <taxon>Anthemidinae</taxon>
        <taxon>Tanacetum</taxon>
    </lineage>
</organism>
<proteinExistence type="predicted"/>
<sequence length="308" mass="35496">MPKPPSPFNELSKESSPIAPSKQASPQPYPPPLIDPYVDVVLQANQNRYFSYSPNDWLKFNNREFSQDSRKKFRANHNTLLKKDIDGPEALDFAEFGTMHEGRSLQDLDQFCHVSYRHKDRTFNSQAWNRLFRIQEPVIQEYVLEFLSIFKFRDHVVELDIVDIMVFQLGEHNAKEKVTLEDLFFLHSMDRGDIINVPWNVAKFLSNKAKGTKNKSMIVGAHLIGRIARFNGLGQRELVDDMLDDSEDKAVAAEARRAQDEEGGVRRHTYTSFTNRLRVMDDRLGDIDSNIYTLSNEVEDLTAVISDV</sequence>
<accession>A0ABQ5J9J2</accession>
<feature type="region of interest" description="Disordered" evidence="1">
    <location>
        <begin position="1"/>
        <end position="31"/>
    </location>
</feature>
<reference evidence="2" key="2">
    <citation type="submission" date="2022-01" db="EMBL/GenBank/DDBJ databases">
        <authorList>
            <person name="Yamashiro T."/>
            <person name="Shiraishi A."/>
            <person name="Satake H."/>
            <person name="Nakayama K."/>
        </authorList>
    </citation>
    <scope>NUCLEOTIDE SEQUENCE</scope>
</reference>
<protein>
    <submittedName>
        <fullName evidence="2">Uncharacterized protein</fullName>
    </submittedName>
</protein>
<keyword evidence="3" id="KW-1185">Reference proteome</keyword>
<evidence type="ECO:0000313" key="3">
    <source>
        <dbReference type="Proteomes" id="UP001151760"/>
    </source>
</evidence>
<evidence type="ECO:0000256" key="1">
    <source>
        <dbReference type="SAM" id="MobiDB-lite"/>
    </source>
</evidence>
<evidence type="ECO:0000313" key="2">
    <source>
        <dbReference type="EMBL" id="GJU09191.1"/>
    </source>
</evidence>
<gene>
    <name evidence="2" type="ORF">Tco_1125621</name>
</gene>
<reference evidence="2" key="1">
    <citation type="journal article" date="2022" name="Int. J. Mol. Sci.">
        <title>Draft Genome of Tanacetum Coccineum: Genomic Comparison of Closely Related Tanacetum-Family Plants.</title>
        <authorList>
            <person name="Yamashiro T."/>
            <person name="Shiraishi A."/>
            <person name="Nakayama K."/>
            <person name="Satake H."/>
        </authorList>
    </citation>
    <scope>NUCLEOTIDE SEQUENCE</scope>
</reference>